<evidence type="ECO:0000256" key="1">
    <source>
        <dbReference type="SAM" id="MobiDB-lite"/>
    </source>
</evidence>
<reference evidence="2 3" key="1">
    <citation type="submission" date="2018-08" db="EMBL/GenBank/DDBJ databases">
        <title>Recombination of ecologically and evolutionarily significant loci maintains genetic cohesion in the Pseudomonas syringae species complex.</title>
        <authorList>
            <person name="Dillon M."/>
            <person name="Thakur S."/>
            <person name="Almeida R.N.D."/>
            <person name="Weir B.S."/>
            <person name="Guttman D.S."/>
        </authorList>
    </citation>
    <scope>NUCLEOTIDE SEQUENCE [LARGE SCALE GENOMIC DNA]</scope>
    <source>
        <strain evidence="2 3">NCPPB2445</strain>
    </source>
</reference>
<accession>A0A3M3EVM6</accession>
<feature type="compositionally biased region" description="Low complexity" evidence="1">
    <location>
        <begin position="68"/>
        <end position="86"/>
    </location>
</feature>
<sequence>MPRYIFNQTFRLTTVNLRGSVFSKCLSDFRKAGEVPMNRLVLAITTLLLSAVVQAAPPGQGPVVVAQNLPGNNNPYNNPIRRANPNSMQGTQPNVPTIHRYPTVPVPRPPTLENGGIGNGYPRSGPPPGSPRPTIESGTPPRSPNDSNR</sequence>
<dbReference type="EMBL" id="RBOJ01000032">
    <property type="protein sequence ID" value="RMM53665.1"/>
    <property type="molecule type" value="Genomic_DNA"/>
</dbReference>
<comment type="caution">
    <text evidence="2">The sequence shown here is derived from an EMBL/GenBank/DDBJ whole genome shotgun (WGS) entry which is preliminary data.</text>
</comment>
<evidence type="ECO:0000313" key="2">
    <source>
        <dbReference type="EMBL" id="RMM53665.1"/>
    </source>
</evidence>
<feature type="region of interest" description="Disordered" evidence="1">
    <location>
        <begin position="64"/>
        <end position="149"/>
    </location>
</feature>
<dbReference type="Proteomes" id="UP000270661">
    <property type="component" value="Unassembled WGS sequence"/>
</dbReference>
<gene>
    <name evidence="2" type="ORF">ALQ77_04122</name>
</gene>
<dbReference type="AlphaFoldDB" id="A0A3M3EVM6"/>
<name>A0A3M3EVM6_9PSED</name>
<organism evidence="2 3">
    <name type="scientific">Pseudomonas corrugata</name>
    <dbReference type="NCBI Taxonomy" id="47879"/>
    <lineage>
        <taxon>Bacteria</taxon>
        <taxon>Pseudomonadati</taxon>
        <taxon>Pseudomonadota</taxon>
        <taxon>Gammaproteobacteria</taxon>
        <taxon>Pseudomonadales</taxon>
        <taxon>Pseudomonadaceae</taxon>
        <taxon>Pseudomonas</taxon>
    </lineage>
</organism>
<proteinExistence type="predicted"/>
<keyword evidence="3" id="KW-1185">Reference proteome</keyword>
<protein>
    <submittedName>
        <fullName evidence="2">Uncharacterized protein</fullName>
    </submittedName>
</protein>
<dbReference type="STRING" id="47879.AXG94_03000"/>
<evidence type="ECO:0000313" key="3">
    <source>
        <dbReference type="Proteomes" id="UP000270661"/>
    </source>
</evidence>